<feature type="domain" description="Flagellar hook protein FlgE/F/G-like D1" evidence="6">
    <location>
        <begin position="91"/>
        <end position="155"/>
    </location>
</feature>
<accession>A0A9X0U6F9</accession>
<dbReference type="SUPFAM" id="SSF117143">
    <property type="entry name" value="Flagellar hook protein flgE"/>
    <property type="match status" value="1"/>
</dbReference>
<proteinExistence type="inferred from homology"/>
<sequence length="251" mass="26029">MDSGLYAAYTGLLARTQALDTAANNLANAGTSGFRAQRDYFSGVLAGGIDQDPETASQVGQSVNGFGVLGGNRLDLGQGDLKATGNPLDLALEGQGFFAVQTTNGIRYTRDGAFSRSAKGILQTSQGEPVLDTNLKPISIPTGNVYVSPDGNISASTADGSVIVGKVGAFDFTDRSVLTAEGSNRFSANGAKPVAANVSVEQGSVEGANEDAVHGTMQLVLVQRQAEMMQKALSVFNNDFDKTASEDLPRV</sequence>
<evidence type="ECO:0000259" key="6">
    <source>
        <dbReference type="Pfam" id="PF22692"/>
    </source>
</evidence>
<protein>
    <submittedName>
        <fullName evidence="7">Flagellar basal-body rod protein FlgF/flagellar basal-body rod protein FlgG</fullName>
    </submittedName>
</protein>
<dbReference type="Proteomes" id="UP000535182">
    <property type="component" value="Unassembled WGS sequence"/>
</dbReference>
<dbReference type="GO" id="GO:0071978">
    <property type="term" value="P:bacterial-type flagellum-dependent swarming motility"/>
    <property type="evidence" value="ECO:0007669"/>
    <property type="project" value="TreeGrafter"/>
</dbReference>
<keyword evidence="7" id="KW-0969">Cilium</keyword>
<dbReference type="EMBL" id="JACHEB010000012">
    <property type="protein sequence ID" value="MBB5331045.1"/>
    <property type="molecule type" value="Genomic_DNA"/>
</dbReference>
<dbReference type="InterPro" id="IPR053967">
    <property type="entry name" value="LlgE_F_G-like_D1"/>
</dbReference>
<dbReference type="PANTHER" id="PTHR30435:SF19">
    <property type="entry name" value="FLAGELLAR BASAL-BODY ROD PROTEIN FLGG"/>
    <property type="match status" value="1"/>
</dbReference>
<comment type="subcellular location">
    <subcellularLocation>
        <location evidence="1 4">Bacterial flagellum basal body</location>
    </subcellularLocation>
</comment>
<evidence type="ECO:0000313" key="8">
    <source>
        <dbReference type="Proteomes" id="UP000535182"/>
    </source>
</evidence>
<dbReference type="InterPro" id="IPR037925">
    <property type="entry name" value="FlgE/F/G-like"/>
</dbReference>
<comment type="caution">
    <text evidence="7">The sequence shown here is derived from an EMBL/GenBank/DDBJ whole genome shotgun (WGS) entry which is preliminary data.</text>
</comment>
<dbReference type="NCBIfam" id="TIGR03506">
    <property type="entry name" value="FlgEFG_subfam"/>
    <property type="match status" value="1"/>
</dbReference>
<evidence type="ECO:0000313" key="7">
    <source>
        <dbReference type="EMBL" id="MBB5331045.1"/>
    </source>
</evidence>
<keyword evidence="7" id="KW-0282">Flagellum</keyword>
<organism evidence="7 8">
    <name type="scientific">Tunturiibacter gelidiferens</name>
    <dbReference type="NCBI Taxonomy" id="3069689"/>
    <lineage>
        <taxon>Bacteria</taxon>
        <taxon>Pseudomonadati</taxon>
        <taxon>Acidobacteriota</taxon>
        <taxon>Terriglobia</taxon>
        <taxon>Terriglobales</taxon>
        <taxon>Acidobacteriaceae</taxon>
        <taxon>Tunturiibacter</taxon>
    </lineage>
</organism>
<comment type="similarity">
    <text evidence="2 4">Belongs to the flagella basal body rod proteins family.</text>
</comment>
<evidence type="ECO:0000256" key="2">
    <source>
        <dbReference type="ARBA" id="ARBA00009677"/>
    </source>
</evidence>
<evidence type="ECO:0000259" key="5">
    <source>
        <dbReference type="Pfam" id="PF00460"/>
    </source>
</evidence>
<keyword evidence="7" id="KW-0966">Cell projection</keyword>
<keyword evidence="3 4" id="KW-0975">Bacterial flagellum</keyword>
<dbReference type="InterPro" id="IPR001444">
    <property type="entry name" value="Flag_bb_rod_N"/>
</dbReference>
<feature type="domain" description="Flagellar basal body rod protein N-terminal" evidence="5">
    <location>
        <begin position="5"/>
        <end position="35"/>
    </location>
</feature>
<dbReference type="RefSeq" id="WP_183980909.1">
    <property type="nucleotide sequence ID" value="NZ_JACHEB010000012.1"/>
</dbReference>
<evidence type="ECO:0000256" key="3">
    <source>
        <dbReference type="ARBA" id="ARBA00023143"/>
    </source>
</evidence>
<evidence type="ECO:0000256" key="1">
    <source>
        <dbReference type="ARBA" id="ARBA00004117"/>
    </source>
</evidence>
<dbReference type="InterPro" id="IPR020013">
    <property type="entry name" value="Flagellar_FlgE/F/G"/>
</dbReference>
<evidence type="ECO:0000256" key="4">
    <source>
        <dbReference type="RuleBase" id="RU362116"/>
    </source>
</evidence>
<keyword evidence="8" id="KW-1185">Reference proteome</keyword>
<dbReference type="PANTHER" id="PTHR30435">
    <property type="entry name" value="FLAGELLAR PROTEIN"/>
    <property type="match status" value="1"/>
</dbReference>
<dbReference type="Pfam" id="PF22692">
    <property type="entry name" value="LlgE_F_G_D1"/>
    <property type="match status" value="1"/>
</dbReference>
<name>A0A9X0U6F9_9BACT</name>
<dbReference type="AlphaFoldDB" id="A0A9X0U6F9"/>
<dbReference type="Pfam" id="PF00460">
    <property type="entry name" value="Flg_bb_rod"/>
    <property type="match status" value="1"/>
</dbReference>
<reference evidence="7 8" key="1">
    <citation type="submission" date="2020-08" db="EMBL/GenBank/DDBJ databases">
        <title>Genomic Encyclopedia of Type Strains, Phase IV (KMG-V): Genome sequencing to study the core and pangenomes of soil and plant-associated prokaryotes.</title>
        <authorList>
            <person name="Whitman W."/>
        </authorList>
    </citation>
    <scope>NUCLEOTIDE SEQUENCE [LARGE SCALE GENOMIC DNA]</scope>
    <source>
        <strain evidence="7 8">X5P2</strain>
    </source>
</reference>
<gene>
    <name evidence="7" type="ORF">HDF14_004682</name>
</gene>
<dbReference type="GO" id="GO:0009425">
    <property type="term" value="C:bacterial-type flagellum basal body"/>
    <property type="evidence" value="ECO:0007669"/>
    <property type="project" value="UniProtKB-SubCell"/>
</dbReference>